<dbReference type="Gene3D" id="3.30.70.250">
    <property type="entry name" value="Malonyl-CoA ACP transacylase, ACP-binding"/>
    <property type="match status" value="1"/>
</dbReference>
<dbReference type="SUPFAM" id="SSF53901">
    <property type="entry name" value="Thiolase-like"/>
    <property type="match status" value="1"/>
</dbReference>
<dbReference type="Gene3D" id="3.30.70.3290">
    <property type="match status" value="1"/>
</dbReference>
<dbReference type="PROSITE" id="PS52004">
    <property type="entry name" value="KS3_2"/>
    <property type="match status" value="1"/>
</dbReference>
<evidence type="ECO:0000313" key="6">
    <source>
        <dbReference type="EMBL" id="GAA0388916.1"/>
    </source>
</evidence>
<evidence type="ECO:0000256" key="2">
    <source>
        <dbReference type="ARBA" id="ARBA00022553"/>
    </source>
</evidence>
<proteinExistence type="predicted"/>
<dbReference type="Proteomes" id="UP001500340">
    <property type="component" value="Unassembled WGS sequence"/>
</dbReference>
<feature type="domain" description="Ketosynthase family 3 (KS3)" evidence="5">
    <location>
        <begin position="11"/>
        <end position="438"/>
    </location>
</feature>
<dbReference type="InterPro" id="IPR009081">
    <property type="entry name" value="PP-bd_ACP"/>
</dbReference>
<dbReference type="SMART" id="SM00825">
    <property type="entry name" value="PKS_KS"/>
    <property type="match status" value="1"/>
</dbReference>
<dbReference type="InterPro" id="IPR014031">
    <property type="entry name" value="Ketoacyl_synth_C"/>
</dbReference>
<dbReference type="Pfam" id="PF00698">
    <property type="entry name" value="Acyl_transf_1"/>
    <property type="match status" value="1"/>
</dbReference>
<dbReference type="SUPFAM" id="SSF55048">
    <property type="entry name" value="Probable ACP-binding domain of malonyl-CoA ACP transacylase"/>
    <property type="match status" value="1"/>
</dbReference>
<dbReference type="Gene3D" id="1.10.1200.10">
    <property type="entry name" value="ACP-like"/>
    <property type="match status" value="1"/>
</dbReference>
<evidence type="ECO:0000259" key="4">
    <source>
        <dbReference type="PROSITE" id="PS50075"/>
    </source>
</evidence>
<evidence type="ECO:0000256" key="1">
    <source>
        <dbReference type="ARBA" id="ARBA00022450"/>
    </source>
</evidence>
<dbReference type="SMART" id="SM00823">
    <property type="entry name" value="PKS_PP"/>
    <property type="match status" value="1"/>
</dbReference>
<keyword evidence="7" id="KW-1185">Reference proteome</keyword>
<dbReference type="InterPro" id="IPR020841">
    <property type="entry name" value="PKS_Beta-ketoAc_synthase_dom"/>
</dbReference>
<dbReference type="InterPro" id="IPR016035">
    <property type="entry name" value="Acyl_Trfase/lysoPLipase"/>
</dbReference>
<comment type="caution">
    <text evidence="6">The sequence shown here is derived from an EMBL/GenBank/DDBJ whole genome shotgun (WGS) entry which is preliminary data.</text>
</comment>
<organism evidence="6 7">
    <name type="scientific">Paenibacillus motobuensis</name>
    <dbReference type="NCBI Taxonomy" id="295324"/>
    <lineage>
        <taxon>Bacteria</taxon>
        <taxon>Bacillati</taxon>
        <taxon>Bacillota</taxon>
        <taxon>Bacilli</taxon>
        <taxon>Bacillales</taxon>
        <taxon>Paenibacillaceae</taxon>
        <taxon>Paenibacillus</taxon>
    </lineage>
</organism>
<dbReference type="SUPFAM" id="SSF47336">
    <property type="entry name" value="ACP-like"/>
    <property type="match status" value="1"/>
</dbReference>
<reference evidence="6 7" key="1">
    <citation type="journal article" date="2019" name="Int. J. Syst. Evol. Microbiol.">
        <title>The Global Catalogue of Microorganisms (GCM) 10K type strain sequencing project: providing services to taxonomists for standard genome sequencing and annotation.</title>
        <authorList>
            <consortium name="The Broad Institute Genomics Platform"/>
            <consortium name="The Broad Institute Genome Sequencing Center for Infectious Disease"/>
            <person name="Wu L."/>
            <person name="Ma J."/>
        </authorList>
    </citation>
    <scope>NUCLEOTIDE SEQUENCE [LARGE SCALE GENOMIC DNA]</scope>
    <source>
        <strain evidence="6 7">JCM 12774</strain>
    </source>
</reference>
<dbReference type="InterPro" id="IPR001227">
    <property type="entry name" value="Ac_transferase_dom_sf"/>
</dbReference>
<dbReference type="InterPro" id="IPR050091">
    <property type="entry name" value="PKS_NRPS_Biosynth_Enz"/>
</dbReference>
<dbReference type="Gene3D" id="3.40.366.10">
    <property type="entry name" value="Malonyl-Coenzyme A Acyl Carrier Protein, domain 2"/>
    <property type="match status" value="1"/>
</dbReference>
<dbReference type="Pfam" id="PF00550">
    <property type="entry name" value="PP-binding"/>
    <property type="match status" value="1"/>
</dbReference>
<dbReference type="InterPro" id="IPR036736">
    <property type="entry name" value="ACP-like_sf"/>
</dbReference>
<dbReference type="Pfam" id="PF22621">
    <property type="entry name" value="CurL-like_PKS_C"/>
    <property type="match status" value="1"/>
</dbReference>
<keyword evidence="1" id="KW-0596">Phosphopantetheine</keyword>
<dbReference type="InterPro" id="IPR016036">
    <property type="entry name" value="Malonyl_transacylase_ACP-bd"/>
</dbReference>
<dbReference type="RefSeq" id="WP_343860473.1">
    <property type="nucleotide sequence ID" value="NZ_BAAACX010000008.1"/>
</dbReference>
<dbReference type="SUPFAM" id="SSF52151">
    <property type="entry name" value="FabD/lysophospholipase-like"/>
    <property type="match status" value="1"/>
</dbReference>
<protein>
    <submittedName>
        <fullName evidence="6">Uncharacterized protein</fullName>
    </submittedName>
</protein>
<evidence type="ECO:0000313" key="7">
    <source>
        <dbReference type="Proteomes" id="UP001500340"/>
    </source>
</evidence>
<dbReference type="Pfam" id="PF02801">
    <property type="entry name" value="Ketoacyl-synt_C"/>
    <property type="match status" value="1"/>
</dbReference>
<feature type="domain" description="Carrier" evidence="4">
    <location>
        <begin position="924"/>
        <end position="999"/>
    </location>
</feature>
<dbReference type="InterPro" id="IPR016039">
    <property type="entry name" value="Thiolase-like"/>
</dbReference>
<dbReference type="CDD" id="cd00833">
    <property type="entry name" value="PKS"/>
    <property type="match status" value="1"/>
</dbReference>
<dbReference type="PROSITE" id="PS50075">
    <property type="entry name" value="CARRIER"/>
    <property type="match status" value="1"/>
</dbReference>
<keyword evidence="3" id="KW-0808">Transferase</keyword>
<dbReference type="Gene3D" id="3.40.47.10">
    <property type="match status" value="1"/>
</dbReference>
<gene>
    <name evidence="6" type="ORF">GCM10008933_19860</name>
</gene>
<dbReference type="EMBL" id="BAAACX010000008">
    <property type="protein sequence ID" value="GAA0388916.1"/>
    <property type="molecule type" value="Genomic_DNA"/>
</dbReference>
<dbReference type="PROSITE" id="PS00606">
    <property type="entry name" value="KS3_1"/>
    <property type="match status" value="1"/>
</dbReference>
<dbReference type="PANTHER" id="PTHR43775">
    <property type="entry name" value="FATTY ACID SYNTHASE"/>
    <property type="match status" value="1"/>
</dbReference>
<dbReference type="InterPro" id="IPR018201">
    <property type="entry name" value="Ketoacyl_synth_AS"/>
</dbReference>
<evidence type="ECO:0000259" key="5">
    <source>
        <dbReference type="PROSITE" id="PS52004"/>
    </source>
</evidence>
<keyword evidence="2" id="KW-0597">Phosphoprotein</keyword>
<dbReference type="InterPro" id="IPR014043">
    <property type="entry name" value="Acyl_transferase_dom"/>
</dbReference>
<name>A0ABN0YAG4_9BACL</name>
<sequence length="1010" mass="111846">MKISMEHEPRELDIAIVGMDCTFPGAETVDEFWENLCSGTESLTYFTDEELRSAGVAEELLRHPDYIKQAFTINGIEQFDAGFFGFTPREAALMDPQQRLLLESSWRLLENAGYNADEYDGSIGVFVGTGTSKYLLKNIMSSIDLDSSPEIRQIWIGNDVHFASTMISYKLNLKGPSVNVQTACSTSLTAVALAYQALLNYQCDMAIAGGCTIAIPQTAGYLYIPGDVLSKDGHCCPFDKDCSGTLAGSGVGTVLLKRLGDAVNDRDHIFAVIKGASFNNDGSSKIGYSAPSVEGERNAIMSAHILSEVETRSITYIETHGTATPMGDPIEVRALTEAFAEESGVTGYCALGAVKGNIGHLDAAAGVAGLIKTSLMLSNRKLVPSINFKELNPNLEMQRSPFYVNTALADWNPEGQVRRAGVSSFGIGGTNVHVVLEEAVETREIRSGETGHLLLLSAKTKTAYHQLAAQLLDYVKRHEDTDYRNILYTMNVGRKRLPYRGGLVCGSREELMAKLAGGVSGAWGKEDHTHEIAFLFPGQGVQYVNMTKQLYETKPVFRQEMDACFTLLANHFSYDLKAVLFADRAEAGHEERLTETRHTQIAIFVVEYCLAKQLMHWGIRPKALLGHSIGEYVAACLAEVFSLEDALKLVLMRGRIIQSTPTGDMFYVNMSEPEVRPYLNERVSLAVVNAEKRVVLAGEHEALQEVMMQIKDRADCRILHTSHAFHSHMMREAAPGMREVLATIRFGTPQIPLMSNVTGDWLKPEEAADADYWIQHMLGTVRFKDAAVRLAQNGLKHFVEVGPGRTLSIFMQENAQGHEDCVFYQTVREAKQAGDDGNWLAEFVKKAWTHGLAIDFAQYYGNEELFRVPLPTYPFEKKRHWIPPGRKIAVSEQAEEAALQEQEVSEAAEAEEYNRPELPAAYEAPTNAIEESIVDILQDIMGIRPIGIDDNFFELGGHSLMITQVMLRIKELFGIEPQLAQFVEEPTVRALAEFVLDELSSRLNLGVMAE</sequence>
<dbReference type="SMART" id="SM00827">
    <property type="entry name" value="PKS_AT"/>
    <property type="match status" value="1"/>
</dbReference>
<dbReference type="InterPro" id="IPR020806">
    <property type="entry name" value="PKS_PP-bd"/>
</dbReference>
<evidence type="ECO:0000256" key="3">
    <source>
        <dbReference type="ARBA" id="ARBA00022679"/>
    </source>
</evidence>
<dbReference type="Pfam" id="PF00109">
    <property type="entry name" value="ketoacyl-synt"/>
    <property type="match status" value="1"/>
</dbReference>
<dbReference type="InterPro" id="IPR014030">
    <property type="entry name" value="Ketoacyl_synth_N"/>
</dbReference>
<dbReference type="PANTHER" id="PTHR43775:SF51">
    <property type="entry name" value="INACTIVE PHENOLPHTHIOCEROL SYNTHESIS POLYKETIDE SYNTHASE TYPE I PKS1-RELATED"/>
    <property type="match status" value="1"/>
</dbReference>
<accession>A0ABN0YAG4</accession>